<keyword evidence="3" id="KW-1185">Reference proteome</keyword>
<feature type="region of interest" description="Disordered" evidence="1">
    <location>
        <begin position="81"/>
        <end position="247"/>
    </location>
</feature>
<sequence>MLITAASLDELRSEMHKVRFKLHYEGARTWEDTELMRAARLAWRNQEGAGKEPLEEDQHDPPIGSRECNVECIGVLVEPMRSQRTKRSLPPVLALTKGDLMDTNEESVPERPTSGASASSVKRSEHPPLSPSPLNNIGNLPPRIAPPRQPALRVPTSYPSSSRPICTMGPPLVNIAPANSSRPKEKPTNRRHSSIPLPIIVPPSHASSNLASTSKLVDRKPVVKDLQPPHRARPIESEPPKQEPAPYNHLILTMESEAIEVLNKK</sequence>
<evidence type="ECO:0000313" key="3">
    <source>
        <dbReference type="Proteomes" id="UP001215280"/>
    </source>
</evidence>
<dbReference type="EMBL" id="JARJLG010000010">
    <property type="protein sequence ID" value="KAJ7777703.1"/>
    <property type="molecule type" value="Genomic_DNA"/>
</dbReference>
<dbReference type="AlphaFoldDB" id="A0AAD7NWC5"/>
<organism evidence="2 3">
    <name type="scientific">Mycena maculata</name>
    <dbReference type="NCBI Taxonomy" id="230809"/>
    <lineage>
        <taxon>Eukaryota</taxon>
        <taxon>Fungi</taxon>
        <taxon>Dikarya</taxon>
        <taxon>Basidiomycota</taxon>
        <taxon>Agaricomycotina</taxon>
        <taxon>Agaricomycetes</taxon>
        <taxon>Agaricomycetidae</taxon>
        <taxon>Agaricales</taxon>
        <taxon>Marasmiineae</taxon>
        <taxon>Mycenaceae</taxon>
        <taxon>Mycena</taxon>
    </lineage>
</organism>
<dbReference type="Proteomes" id="UP001215280">
    <property type="component" value="Unassembled WGS sequence"/>
</dbReference>
<evidence type="ECO:0000313" key="2">
    <source>
        <dbReference type="EMBL" id="KAJ7777703.1"/>
    </source>
</evidence>
<evidence type="ECO:0000256" key="1">
    <source>
        <dbReference type="SAM" id="MobiDB-lite"/>
    </source>
</evidence>
<comment type="caution">
    <text evidence="2">The sequence shown here is derived from an EMBL/GenBank/DDBJ whole genome shotgun (WGS) entry which is preliminary data.</text>
</comment>
<name>A0AAD7NWC5_9AGAR</name>
<accession>A0AAD7NWC5</accession>
<feature type="compositionally biased region" description="Polar residues" evidence="1">
    <location>
        <begin position="205"/>
        <end position="215"/>
    </location>
</feature>
<reference evidence="2" key="1">
    <citation type="submission" date="2023-03" db="EMBL/GenBank/DDBJ databases">
        <title>Massive genome expansion in bonnet fungi (Mycena s.s.) driven by repeated elements and novel gene families across ecological guilds.</title>
        <authorList>
            <consortium name="Lawrence Berkeley National Laboratory"/>
            <person name="Harder C.B."/>
            <person name="Miyauchi S."/>
            <person name="Viragh M."/>
            <person name="Kuo A."/>
            <person name="Thoen E."/>
            <person name="Andreopoulos B."/>
            <person name="Lu D."/>
            <person name="Skrede I."/>
            <person name="Drula E."/>
            <person name="Henrissat B."/>
            <person name="Morin E."/>
            <person name="Kohler A."/>
            <person name="Barry K."/>
            <person name="LaButti K."/>
            <person name="Morin E."/>
            <person name="Salamov A."/>
            <person name="Lipzen A."/>
            <person name="Mereny Z."/>
            <person name="Hegedus B."/>
            <person name="Baldrian P."/>
            <person name="Stursova M."/>
            <person name="Weitz H."/>
            <person name="Taylor A."/>
            <person name="Grigoriev I.V."/>
            <person name="Nagy L.G."/>
            <person name="Martin F."/>
            <person name="Kauserud H."/>
        </authorList>
    </citation>
    <scope>NUCLEOTIDE SEQUENCE</scope>
    <source>
        <strain evidence="2">CBHHK188m</strain>
    </source>
</reference>
<proteinExistence type="predicted"/>
<protein>
    <submittedName>
        <fullName evidence="2">Uncharacterized protein</fullName>
    </submittedName>
</protein>
<feature type="compositionally biased region" description="Low complexity" evidence="1">
    <location>
        <begin position="194"/>
        <end position="204"/>
    </location>
</feature>
<gene>
    <name evidence="2" type="ORF">DFH07DRAFT_976901</name>
</gene>